<evidence type="ECO:0000313" key="2">
    <source>
        <dbReference type="EMBL" id="SFF63560.1"/>
    </source>
</evidence>
<reference evidence="2 3" key="1">
    <citation type="submission" date="2016-10" db="EMBL/GenBank/DDBJ databases">
        <authorList>
            <person name="de Groot N.N."/>
        </authorList>
    </citation>
    <scope>NUCLEOTIDE SEQUENCE [LARGE SCALE GENOMIC DNA]</scope>
    <source>
        <strain evidence="2 3">DSM 44945</strain>
    </source>
</reference>
<keyword evidence="3" id="KW-1185">Reference proteome</keyword>
<dbReference type="RefSeq" id="WP_092035354.1">
    <property type="nucleotide sequence ID" value="NZ_FOOK01000001.1"/>
</dbReference>
<proteinExistence type="predicted"/>
<dbReference type="EMBL" id="FOOK01000001">
    <property type="protein sequence ID" value="SFF63560.1"/>
    <property type="molecule type" value="Genomic_DNA"/>
</dbReference>
<organism evidence="2 3">
    <name type="scientific">Planifilum fulgidum</name>
    <dbReference type="NCBI Taxonomy" id="201973"/>
    <lineage>
        <taxon>Bacteria</taxon>
        <taxon>Bacillati</taxon>
        <taxon>Bacillota</taxon>
        <taxon>Bacilli</taxon>
        <taxon>Bacillales</taxon>
        <taxon>Thermoactinomycetaceae</taxon>
        <taxon>Planifilum</taxon>
    </lineage>
</organism>
<protein>
    <submittedName>
        <fullName evidence="2">Uncharacterized protein</fullName>
    </submittedName>
</protein>
<dbReference type="AlphaFoldDB" id="A0A1I2KBH6"/>
<evidence type="ECO:0000313" key="3">
    <source>
        <dbReference type="Proteomes" id="UP000198661"/>
    </source>
</evidence>
<accession>A0A1I2KBH6</accession>
<gene>
    <name evidence="2" type="ORF">SAMN04488025_10180</name>
</gene>
<dbReference type="OrthoDB" id="9832019at2"/>
<dbReference type="STRING" id="201973.SAMN04488025_10180"/>
<feature type="chain" id="PRO_5011532351" evidence="1">
    <location>
        <begin position="23"/>
        <end position="228"/>
    </location>
</feature>
<name>A0A1I2KBH6_9BACL</name>
<sequence>MKKKFIPLVVGAAIIGTTIAFASTQTESDTKEQEEKIESALVNQLDKVKGIGEKWISRVDNNKEVYAQITLNKKMTAKEVVDFAKKNDLEIKGWSYMIDIGDHTAVGAYSLNPKESMIESEKRFIQIMKSTLSRQIEVLKEFEKNEGLSEKARNNALAKRRAIEMKLEELSNHDTRIIYGIKVKGRAGTIENLLKNNQIHSVKQSSEEDENTALFRSVPENWLKEAVK</sequence>
<keyword evidence="1" id="KW-0732">Signal</keyword>
<feature type="signal peptide" evidence="1">
    <location>
        <begin position="1"/>
        <end position="22"/>
    </location>
</feature>
<dbReference type="Proteomes" id="UP000198661">
    <property type="component" value="Unassembled WGS sequence"/>
</dbReference>
<evidence type="ECO:0000256" key="1">
    <source>
        <dbReference type="SAM" id="SignalP"/>
    </source>
</evidence>